<dbReference type="InterPro" id="IPR050463">
    <property type="entry name" value="Gfo/Idh/MocA_oxidrdct_glycsds"/>
</dbReference>
<name>A0A5B9QN54_9BACT</name>
<keyword evidence="4" id="KW-1185">Reference proteome</keyword>
<dbReference type="AlphaFoldDB" id="A0A5B9QN54"/>
<protein>
    <submittedName>
        <fullName evidence="3">Putative oxidoreductase</fullName>
    </submittedName>
</protein>
<sequence>MLRSILLTNDQYMSTQINRRRAIQGLAAGSVAFYHGTSSRRVSAAESPNEKLNIACIGVGGRGSANVNGVSSQNLVAFADVDEKRAGGMFSKYSKTRRYTDYRKLLDELGQDLDAIVISTPDHTHFHPAYAAMQLGLHVYLEKPLAHNVWETRTLTEYARKHNLATQLGAQRHAMSNMHRVVELVQSGAIGKVSEVHCWVGGSRGMPSIPNDTPPVPATLDYDLWLGPAQPRPYHPSFCPYGWRFWWDFGTGETGNWGCHILDIPFWALGLKYPTRVKASGPEVDEERTPKAMHCEFQYPAVESRGPVKLHWYHGTPPILKEKGLSSKGNNTLFLGEDGMLLCGFDRLQLLPEEKFADYQRPQKFIPDSPGFHKEWIAACKGAEAATCNFDYSGPLAETVLLGNVAYRAGGFHWDAATLKTGDNAAAQALIKESYRPGWEI</sequence>
<proteinExistence type="predicted"/>
<gene>
    <name evidence="3" type="ORF">UC8_04030</name>
</gene>
<dbReference type="EMBL" id="CP042914">
    <property type="protein sequence ID" value="QEG38446.1"/>
    <property type="molecule type" value="Genomic_DNA"/>
</dbReference>
<dbReference type="SUPFAM" id="SSF55347">
    <property type="entry name" value="Glyceraldehyde-3-phosphate dehydrogenase-like, C-terminal domain"/>
    <property type="match status" value="1"/>
</dbReference>
<reference evidence="3 4" key="1">
    <citation type="submission" date="2019-08" db="EMBL/GenBank/DDBJ databases">
        <title>Deep-cultivation of Planctomycetes and their phenomic and genomic characterization uncovers novel biology.</title>
        <authorList>
            <person name="Wiegand S."/>
            <person name="Jogler M."/>
            <person name="Boedeker C."/>
            <person name="Pinto D."/>
            <person name="Vollmers J."/>
            <person name="Rivas-Marin E."/>
            <person name="Kohn T."/>
            <person name="Peeters S.H."/>
            <person name="Heuer A."/>
            <person name="Rast P."/>
            <person name="Oberbeckmann S."/>
            <person name="Bunk B."/>
            <person name="Jeske O."/>
            <person name="Meyerdierks A."/>
            <person name="Storesund J.E."/>
            <person name="Kallscheuer N."/>
            <person name="Luecker S."/>
            <person name="Lage O.M."/>
            <person name="Pohl T."/>
            <person name="Merkel B.J."/>
            <person name="Hornburger P."/>
            <person name="Mueller R.-W."/>
            <person name="Bruemmer F."/>
            <person name="Labrenz M."/>
            <person name="Spormann A.M."/>
            <person name="Op den Camp H."/>
            <person name="Overmann J."/>
            <person name="Amann R."/>
            <person name="Jetten M.S.M."/>
            <person name="Mascher T."/>
            <person name="Medema M.H."/>
            <person name="Devos D.P."/>
            <person name="Kaster A.-K."/>
            <person name="Ovreas L."/>
            <person name="Rohde M."/>
            <person name="Galperin M.Y."/>
            <person name="Jogler C."/>
        </authorList>
    </citation>
    <scope>NUCLEOTIDE SEQUENCE [LARGE SCALE GENOMIC DNA]</scope>
    <source>
        <strain evidence="3 4">UC8</strain>
    </source>
</reference>
<dbReference type="Pfam" id="PF19051">
    <property type="entry name" value="GFO_IDH_MocA_C2"/>
    <property type="match status" value="1"/>
</dbReference>
<dbReference type="KEGG" id="rul:UC8_04030"/>
<feature type="domain" description="Gfo/Idh/MocA-like oxidoreductase N-terminal" evidence="1">
    <location>
        <begin position="52"/>
        <end position="167"/>
    </location>
</feature>
<evidence type="ECO:0000313" key="3">
    <source>
        <dbReference type="EMBL" id="QEG38446.1"/>
    </source>
</evidence>
<dbReference type="InterPro" id="IPR000683">
    <property type="entry name" value="Gfo/Idh/MocA-like_OxRdtase_N"/>
</dbReference>
<dbReference type="InterPro" id="IPR043906">
    <property type="entry name" value="Gfo/Idh/MocA_OxRdtase_bact_C"/>
</dbReference>
<dbReference type="PANTHER" id="PTHR43818:SF10">
    <property type="entry name" value="NADH-DEPENDENT DEHYDROGENASE-RELATED"/>
    <property type="match status" value="1"/>
</dbReference>
<dbReference type="Gene3D" id="3.40.50.720">
    <property type="entry name" value="NAD(P)-binding Rossmann-like Domain"/>
    <property type="match status" value="1"/>
</dbReference>
<evidence type="ECO:0000313" key="4">
    <source>
        <dbReference type="Proteomes" id="UP000325286"/>
    </source>
</evidence>
<evidence type="ECO:0000259" key="2">
    <source>
        <dbReference type="Pfam" id="PF19051"/>
    </source>
</evidence>
<dbReference type="Proteomes" id="UP000325286">
    <property type="component" value="Chromosome"/>
</dbReference>
<evidence type="ECO:0000259" key="1">
    <source>
        <dbReference type="Pfam" id="PF01408"/>
    </source>
</evidence>
<organism evidence="3 4">
    <name type="scientific">Roseimaritima ulvae</name>
    <dbReference type="NCBI Taxonomy" id="980254"/>
    <lineage>
        <taxon>Bacteria</taxon>
        <taxon>Pseudomonadati</taxon>
        <taxon>Planctomycetota</taxon>
        <taxon>Planctomycetia</taxon>
        <taxon>Pirellulales</taxon>
        <taxon>Pirellulaceae</taxon>
        <taxon>Roseimaritima</taxon>
    </lineage>
</organism>
<dbReference type="GO" id="GO:0000166">
    <property type="term" value="F:nucleotide binding"/>
    <property type="evidence" value="ECO:0007669"/>
    <property type="project" value="InterPro"/>
</dbReference>
<accession>A0A5B9QN54</accession>
<dbReference type="SUPFAM" id="SSF51735">
    <property type="entry name" value="NAD(P)-binding Rossmann-fold domains"/>
    <property type="match status" value="1"/>
</dbReference>
<dbReference type="Gene3D" id="3.30.360.10">
    <property type="entry name" value="Dihydrodipicolinate Reductase, domain 2"/>
    <property type="match status" value="1"/>
</dbReference>
<dbReference type="Pfam" id="PF01408">
    <property type="entry name" value="GFO_IDH_MocA"/>
    <property type="match status" value="1"/>
</dbReference>
<dbReference type="PANTHER" id="PTHR43818">
    <property type="entry name" value="BCDNA.GH03377"/>
    <property type="match status" value="1"/>
</dbReference>
<dbReference type="RefSeq" id="WP_238388762.1">
    <property type="nucleotide sequence ID" value="NZ_CP042914.1"/>
</dbReference>
<feature type="domain" description="Gfo/Idh/MocA-like oxidoreductase bacterial type C-terminal" evidence="2">
    <location>
        <begin position="213"/>
        <end position="440"/>
    </location>
</feature>
<dbReference type="InterPro" id="IPR036291">
    <property type="entry name" value="NAD(P)-bd_dom_sf"/>
</dbReference>